<keyword evidence="1" id="KW-0521">NADP</keyword>
<protein>
    <recommendedName>
        <fullName evidence="1">dTDP-4-dehydrorhamnose reductase</fullName>
        <ecNumber evidence="1">1.1.1.133</ecNumber>
    </recommendedName>
</protein>
<comment type="similarity">
    <text evidence="1">Belongs to the dTDP-4-dehydrorhamnose reductase family.</text>
</comment>
<comment type="caution">
    <text evidence="3">The sequence shown here is derived from an EMBL/GenBank/DDBJ whole genome shotgun (WGS) entry which is preliminary data.</text>
</comment>
<dbReference type="PANTHER" id="PTHR10491:SF4">
    <property type="entry name" value="METHIONINE ADENOSYLTRANSFERASE 2 SUBUNIT BETA"/>
    <property type="match status" value="1"/>
</dbReference>
<dbReference type="RefSeq" id="WP_264748773.1">
    <property type="nucleotide sequence ID" value="NZ_JAPDHW010000002.1"/>
</dbReference>
<keyword evidence="1" id="KW-0560">Oxidoreductase</keyword>
<organism evidence="3 4">
    <name type="scientific">Chryseobacterium kimseyorum</name>
    <dbReference type="NCBI Taxonomy" id="2984028"/>
    <lineage>
        <taxon>Bacteria</taxon>
        <taxon>Pseudomonadati</taxon>
        <taxon>Bacteroidota</taxon>
        <taxon>Flavobacteriia</taxon>
        <taxon>Flavobacteriales</taxon>
        <taxon>Weeksellaceae</taxon>
        <taxon>Chryseobacterium group</taxon>
        <taxon>Chryseobacterium</taxon>
    </lineage>
</organism>
<dbReference type="Gene3D" id="3.40.50.720">
    <property type="entry name" value="NAD(P)-binding Rossmann-like Domain"/>
    <property type="match status" value="1"/>
</dbReference>
<dbReference type="PANTHER" id="PTHR10491">
    <property type="entry name" value="DTDP-4-DEHYDRORHAMNOSE REDUCTASE"/>
    <property type="match status" value="1"/>
</dbReference>
<evidence type="ECO:0000313" key="3">
    <source>
        <dbReference type="EMBL" id="MCW3167517.1"/>
    </source>
</evidence>
<proteinExistence type="inferred from homology"/>
<sequence length="227" mass="25937">MIVGKGLIASLFLNSDRENTIFFASGVSNSLEIRPEEFLREETLIKNTISTYPDKIFVYFSTCSIYDSSKTGSAYVLHKLKMEQIVKNSCKNFLILRVSNAVGKGGNPNLLINYLARAVVTNDTINIHTKAKRNLIDTDDIKKITFDLLEKKKLNKIINLAYTHNYSIIEILEIIESFYVKKAKINLIKSGSGYDINIPDVEDYFIKNNLNSKEDYLVKILNKYYLP</sequence>
<evidence type="ECO:0000259" key="2">
    <source>
        <dbReference type="Pfam" id="PF01370"/>
    </source>
</evidence>
<dbReference type="SUPFAM" id="SSF51735">
    <property type="entry name" value="NAD(P)-binding Rossmann-fold domains"/>
    <property type="match status" value="1"/>
</dbReference>
<accession>A0ABT3HUQ1</accession>
<evidence type="ECO:0000256" key="1">
    <source>
        <dbReference type="RuleBase" id="RU364082"/>
    </source>
</evidence>
<evidence type="ECO:0000313" key="4">
    <source>
        <dbReference type="Proteomes" id="UP001163731"/>
    </source>
</evidence>
<feature type="domain" description="NAD-dependent epimerase/dehydratase" evidence="2">
    <location>
        <begin position="34"/>
        <end position="161"/>
    </location>
</feature>
<name>A0ABT3HUQ1_9FLAO</name>
<dbReference type="InterPro" id="IPR036291">
    <property type="entry name" value="NAD(P)-bd_dom_sf"/>
</dbReference>
<keyword evidence="4" id="KW-1185">Reference proteome</keyword>
<dbReference type="Proteomes" id="UP001163731">
    <property type="component" value="Unassembled WGS sequence"/>
</dbReference>
<reference evidence="3" key="1">
    <citation type="submission" date="2022-10" db="EMBL/GenBank/DDBJ databases">
        <title>Chryseobacterium babae sp. nov. isolated from the gut of the beetle Oryctes rhinoceros, and Chryseobacterium kimseyorum sp. nov., isolated from a stick insect rearing cage.</title>
        <authorList>
            <person name="Shelomi M."/>
            <person name="Han C.-J."/>
            <person name="Chen W.-M."/>
            <person name="Chen H.-K."/>
            <person name="Liaw S.-J."/>
            <person name="Muhle E."/>
            <person name="Clermont D."/>
        </authorList>
    </citation>
    <scope>NUCLEOTIDE SEQUENCE</scope>
    <source>
        <strain evidence="3">09-1422</strain>
    </source>
</reference>
<dbReference type="InterPro" id="IPR001509">
    <property type="entry name" value="Epimerase_deHydtase"/>
</dbReference>
<dbReference type="Pfam" id="PF01370">
    <property type="entry name" value="Epimerase"/>
    <property type="match status" value="1"/>
</dbReference>
<dbReference type="EC" id="1.1.1.133" evidence="1"/>
<comment type="pathway">
    <text evidence="1">Carbohydrate biosynthesis; dTDP-L-rhamnose biosynthesis.</text>
</comment>
<comment type="function">
    <text evidence="1">Catalyzes the reduction of dTDP-6-deoxy-L-lyxo-4-hexulose to yield dTDP-L-rhamnose.</text>
</comment>
<dbReference type="EMBL" id="JAPDHW010000002">
    <property type="protein sequence ID" value="MCW3167517.1"/>
    <property type="molecule type" value="Genomic_DNA"/>
</dbReference>
<dbReference type="InterPro" id="IPR005913">
    <property type="entry name" value="dTDP_dehydrorham_reduct"/>
</dbReference>
<gene>
    <name evidence="3" type="ORF">OMO38_03165</name>
</gene>